<dbReference type="EMBL" id="JAATIP010000156">
    <property type="protein sequence ID" value="KAF4365854.1"/>
    <property type="molecule type" value="Genomic_DNA"/>
</dbReference>
<sequence length="126" mass="14190">MTSFGMSPTLIPTLPNTKIAGDSQSRFFALSLLGLVMKPQVVESVKSDLFRRHNDYWTKVDEIGMRLDFVWAPYNSNLNDLVTAFKKNRKSPNVLIMGSGIWHMLRVTNESNCGVSLQVVRDSVVN</sequence>
<dbReference type="Proteomes" id="UP000525078">
    <property type="component" value="Unassembled WGS sequence"/>
</dbReference>
<dbReference type="AlphaFoldDB" id="A0A7J6F564"/>
<organism evidence="2 3">
    <name type="scientific">Cannabis sativa</name>
    <name type="common">Hemp</name>
    <name type="synonym">Marijuana</name>
    <dbReference type="NCBI Taxonomy" id="3483"/>
    <lineage>
        <taxon>Eukaryota</taxon>
        <taxon>Viridiplantae</taxon>
        <taxon>Streptophyta</taxon>
        <taxon>Embryophyta</taxon>
        <taxon>Tracheophyta</taxon>
        <taxon>Spermatophyta</taxon>
        <taxon>Magnoliopsida</taxon>
        <taxon>eudicotyledons</taxon>
        <taxon>Gunneridae</taxon>
        <taxon>Pentapetalae</taxon>
        <taxon>rosids</taxon>
        <taxon>fabids</taxon>
        <taxon>Rosales</taxon>
        <taxon>Cannabaceae</taxon>
        <taxon>Cannabis</taxon>
    </lineage>
</organism>
<gene>
    <name evidence="2" type="ORF">F8388_002724</name>
    <name evidence="1" type="ORF">G4B88_016882</name>
</gene>
<keyword evidence="4" id="KW-1185">Reference proteome</keyword>
<name>A0A7J6F564_CANSA</name>
<dbReference type="Proteomes" id="UP000583929">
    <property type="component" value="Unassembled WGS sequence"/>
</dbReference>
<evidence type="ECO:0000313" key="2">
    <source>
        <dbReference type="EMBL" id="KAF4365854.1"/>
    </source>
</evidence>
<reference evidence="3 4" key="1">
    <citation type="journal article" date="2020" name="bioRxiv">
        <title>Sequence and annotation of 42 cannabis genomes reveals extensive copy number variation in cannabinoid synthesis and pathogen resistance genes.</title>
        <authorList>
            <person name="Mckernan K.J."/>
            <person name="Helbert Y."/>
            <person name="Kane L.T."/>
            <person name="Ebling H."/>
            <person name="Zhang L."/>
            <person name="Liu B."/>
            <person name="Eaton Z."/>
            <person name="Mclaughlin S."/>
            <person name="Kingan S."/>
            <person name="Baybayan P."/>
            <person name="Concepcion G."/>
            <person name="Jordan M."/>
            <person name="Riva A."/>
            <person name="Barbazuk W."/>
            <person name="Harkins T."/>
        </authorList>
    </citation>
    <scope>NUCLEOTIDE SEQUENCE [LARGE SCALE GENOMIC DNA]</scope>
    <source>
        <strain evidence="3 4">cv. Jamaican Lion 4</strain>
        <strain evidence="1">Father</strain>
        <strain evidence="2">Mother</strain>
        <tissue evidence="2">Leaf</tissue>
    </source>
</reference>
<evidence type="ECO:0000313" key="4">
    <source>
        <dbReference type="Proteomes" id="UP000583929"/>
    </source>
</evidence>
<protein>
    <submittedName>
        <fullName evidence="2">Uncharacterized protein</fullName>
    </submittedName>
</protein>
<evidence type="ECO:0000313" key="3">
    <source>
        <dbReference type="Proteomes" id="UP000525078"/>
    </source>
</evidence>
<dbReference type="EMBL" id="JAATIQ010000348">
    <property type="protein sequence ID" value="KAF4360416.1"/>
    <property type="molecule type" value="Genomic_DNA"/>
</dbReference>
<proteinExistence type="predicted"/>
<accession>A0A7J6F564</accession>
<evidence type="ECO:0000313" key="1">
    <source>
        <dbReference type="EMBL" id="KAF4360416.1"/>
    </source>
</evidence>
<comment type="caution">
    <text evidence="2">The sequence shown here is derived from an EMBL/GenBank/DDBJ whole genome shotgun (WGS) entry which is preliminary data.</text>
</comment>